<dbReference type="AlphaFoldDB" id="A0A1J7GWR2"/>
<dbReference type="KEGG" id="lang:109357020"/>
<keyword evidence="3" id="KW-1185">Reference proteome</keyword>
<dbReference type="Gramene" id="OIW05015">
    <property type="protein sequence ID" value="OIW05015"/>
    <property type="gene ID" value="TanjilG_06427"/>
</dbReference>
<accession>A0A1J7GWR2</accession>
<organism evidence="2 3">
    <name type="scientific">Lupinus angustifolius</name>
    <name type="common">Narrow-leaved blue lupine</name>
    <dbReference type="NCBI Taxonomy" id="3871"/>
    <lineage>
        <taxon>Eukaryota</taxon>
        <taxon>Viridiplantae</taxon>
        <taxon>Streptophyta</taxon>
        <taxon>Embryophyta</taxon>
        <taxon>Tracheophyta</taxon>
        <taxon>Spermatophyta</taxon>
        <taxon>Magnoliopsida</taxon>
        <taxon>eudicotyledons</taxon>
        <taxon>Gunneridae</taxon>
        <taxon>Pentapetalae</taxon>
        <taxon>rosids</taxon>
        <taxon>fabids</taxon>
        <taxon>Fabales</taxon>
        <taxon>Fabaceae</taxon>
        <taxon>Papilionoideae</taxon>
        <taxon>50 kb inversion clade</taxon>
        <taxon>genistoids sensu lato</taxon>
        <taxon>core genistoids</taxon>
        <taxon>Genisteae</taxon>
        <taxon>Lupinus</taxon>
    </lineage>
</organism>
<dbReference type="EMBL" id="CM007369">
    <property type="protein sequence ID" value="OIW05015.1"/>
    <property type="molecule type" value="Genomic_DNA"/>
</dbReference>
<gene>
    <name evidence="2" type="ORF">TanjilG_06427</name>
</gene>
<name>A0A1J7GWR2_LUPAN</name>
<dbReference type="PANTHER" id="PTHR38936:SF1">
    <property type="entry name" value="DUF641 DOMAIN-CONTAINING PROTEIN"/>
    <property type="match status" value="1"/>
</dbReference>
<evidence type="ECO:0000313" key="2">
    <source>
        <dbReference type="EMBL" id="OIW05015.1"/>
    </source>
</evidence>
<sequence>MGRKPYAVKNNNDKVPMLEKPSVEPSFGNPLVENLHNKISSQLTHLNSSANGMVTLHESTSALKQVKEKKELQKKPATTTLKRYLSKVHGSSVRRSERIKSAVIPPSNFNHEIEYVKDITASENEKDAYEVESEHVDNLNGKSLEEKVAYALQKIEALDKSLKLLKSKVDEDVGLYEAPSVASTSFRSMYIDSQKKLEALAEENLQLTGKLQSSLGKIDVYEKENHVLIQVLDKMKDAVNAVVISNLARTTEAAVNASTQAMEKTCSASAAKRKRSTLES</sequence>
<evidence type="ECO:0000313" key="3">
    <source>
        <dbReference type="Proteomes" id="UP000188354"/>
    </source>
</evidence>
<dbReference type="Proteomes" id="UP000188354">
    <property type="component" value="Chromosome LG09"/>
</dbReference>
<dbReference type="PANTHER" id="PTHR38936">
    <property type="entry name" value="TITIN-LIKE ISOFORM X2"/>
    <property type="match status" value="1"/>
</dbReference>
<reference evidence="2 3" key="1">
    <citation type="journal article" date="2017" name="Plant Biotechnol. J.">
        <title>A comprehensive draft genome sequence for lupin (Lupinus angustifolius), an emerging health food: insights into plant-microbe interactions and legume evolution.</title>
        <authorList>
            <person name="Hane J.K."/>
            <person name="Ming Y."/>
            <person name="Kamphuis L.G."/>
            <person name="Nelson M.N."/>
            <person name="Garg G."/>
            <person name="Atkins C.A."/>
            <person name="Bayer P.E."/>
            <person name="Bravo A."/>
            <person name="Bringans S."/>
            <person name="Cannon S."/>
            <person name="Edwards D."/>
            <person name="Foley R."/>
            <person name="Gao L.L."/>
            <person name="Harrison M.J."/>
            <person name="Huang W."/>
            <person name="Hurgobin B."/>
            <person name="Li S."/>
            <person name="Liu C.W."/>
            <person name="McGrath A."/>
            <person name="Morahan G."/>
            <person name="Murray J."/>
            <person name="Weller J."/>
            <person name="Jian J."/>
            <person name="Singh K.B."/>
        </authorList>
    </citation>
    <scope>NUCLEOTIDE SEQUENCE [LARGE SCALE GENOMIC DNA]</scope>
    <source>
        <strain evidence="3">cv. Tanjil</strain>
        <tissue evidence="2">Whole plant</tissue>
    </source>
</reference>
<proteinExistence type="predicted"/>
<dbReference type="OrthoDB" id="1937314at2759"/>
<protein>
    <submittedName>
        <fullName evidence="2">Uncharacterized protein</fullName>
    </submittedName>
</protein>
<evidence type="ECO:0000256" key="1">
    <source>
        <dbReference type="SAM" id="MobiDB-lite"/>
    </source>
</evidence>
<dbReference type="OMA" id="VEESFCE"/>
<feature type="region of interest" description="Disordered" evidence="1">
    <location>
        <begin position="1"/>
        <end position="22"/>
    </location>
</feature>